<comment type="caution">
    <text evidence="12">The sequence shown here is derived from an EMBL/GenBank/DDBJ whole genome shotgun (WGS) entry which is preliminary data.</text>
</comment>
<keyword evidence="5" id="KW-0479">Metal-binding</keyword>
<keyword evidence="7" id="KW-0378">Hydrolase</keyword>
<dbReference type="GO" id="GO:0003964">
    <property type="term" value="F:RNA-directed DNA polymerase activity"/>
    <property type="evidence" value="ECO:0007669"/>
    <property type="project" value="UniProtKB-KW"/>
</dbReference>
<evidence type="ECO:0000256" key="8">
    <source>
        <dbReference type="ARBA" id="ARBA00022918"/>
    </source>
</evidence>
<dbReference type="Pfam" id="PF02022">
    <property type="entry name" value="Integrase_Zn"/>
    <property type="match status" value="1"/>
</dbReference>
<evidence type="ECO:0000259" key="10">
    <source>
        <dbReference type="PROSITE" id="PS50876"/>
    </source>
</evidence>
<feature type="domain" description="Integrase-type" evidence="10">
    <location>
        <begin position="22"/>
        <end position="63"/>
    </location>
</feature>
<evidence type="ECO:0000256" key="3">
    <source>
        <dbReference type="ARBA" id="ARBA00022695"/>
    </source>
</evidence>
<dbReference type="InterPro" id="IPR003308">
    <property type="entry name" value="Integrase_Zn-bd_dom_N"/>
</dbReference>
<dbReference type="PANTHER" id="PTHR41694:SF3">
    <property type="entry name" value="RNA-DIRECTED DNA POLYMERASE-RELATED"/>
    <property type="match status" value="1"/>
</dbReference>
<keyword evidence="8" id="KW-0695">RNA-directed DNA polymerase</keyword>
<dbReference type="SUPFAM" id="SSF53098">
    <property type="entry name" value="Ribonuclease H-like"/>
    <property type="match status" value="1"/>
</dbReference>
<keyword evidence="9" id="KW-0862">Zinc</keyword>
<evidence type="ECO:0000256" key="7">
    <source>
        <dbReference type="ARBA" id="ARBA00022801"/>
    </source>
</evidence>
<feature type="non-terminal residue" evidence="12">
    <location>
        <position position="116"/>
    </location>
</feature>
<dbReference type="Proteomes" id="UP000524187">
    <property type="component" value="Unassembled WGS sequence"/>
</dbReference>
<evidence type="ECO:0000313" key="12">
    <source>
        <dbReference type="EMBL" id="NXE45537.1"/>
    </source>
</evidence>
<dbReference type="GO" id="GO:0016787">
    <property type="term" value="F:hydrolase activity"/>
    <property type="evidence" value="ECO:0007669"/>
    <property type="project" value="UniProtKB-KW"/>
</dbReference>
<evidence type="ECO:0000313" key="13">
    <source>
        <dbReference type="Proteomes" id="UP000524187"/>
    </source>
</evidence>
<accession>A0A7K8MX00</accession>
<evidence type="ECO:0000256" key="4">
    <source>
        <dbReference type="ARBA" id="ARBA00022722"/>
    </source>
</evidence>
<dbReference type="PANTHER" id="PTHR41694">
    <property type="entry name" value="ENDOGENOUS RETROVIRUS GROUP K MEMBER POL PROTEIN"/>
    <property type="match status" value="1"/>
</dbReference>
<dbReference type="GO" id="GO:0015074">
    <property type="term" value="P:DNA integration"/>
    <property type="evidence" value="ECO:0007669"/>
    <property type="project" value="InterPro"/>
</dbReference>
<dbReference type="GO" id="GO:0004519">
    <property type="term" value="F:endonuclease activity"/>
    <property type="evidence" value="ECO:0007669"/>
    <property type="project" value="UniProtKB-KW"/>
</dbReference>
<proteinExistence type="predicted"/>
<evidence type="ECO:0000256" key="2">
    <source>
        <dbReference type="ARBA" id="ARBA00022679"/>
    </source>
</evidence>
<keyword evidence="2" id="KW-0808">Transferase</keyword>
<dbReference type="SUPFAM" id="SSF46919">
    <property type="entry name" value="N-terminal Zn binding domain of HIV integrase"/>
    <property type="match status" value="1"/>
</dbReference>
<evidence type="ECO:0000256" key="6">
    <source>
        <dbReference type="ARBA" id="ARBA00022759"/>
    </source>
</evidence>
<dbReference type="Gene3D" id="1.10.10.200">
    <property type="match status" value="1"/>
</dbReference>
<dbReference type="Gene3D" id="3.30.420.10">
    <property type="entry name" value="Ribonuclease H-like superfamily/Ribonuclease H"/>
    <property type="match status" value="1"/>
</dbReference>
<dbReference type="AlphaFoldDB" id="A0A7K8MX00"/>
<evidence type="ECO:0000259" key="11">
    <source>
        <dbReference type="PROSITE" id="PS50994"/>
    </source>
</evidence>
<dbReference type="PROSITE" id="PS50876">
    <property type="entry name" value="ZF_INTEGRASE"/>
    <property type="match status" value="1"/>
</dbReference>
<keyword evidence="9" id="KW-0863">Zinc-finger</keyword>
<protein>
    <recommendedName>
        <fullName evidence="1">RNA-directed DNA polymerase</fullName>
        <ecNumber evidence="1">2.7.7.49</ecNumber>
    </recommendedName>
</protein>
<name>A0A7K8MX00_CASCA</name>
<gene>
    <name evidence="12" type="primary">Ervk10</name>
    <name evidence="12" type="ORF">CASCAS_R14889</name>
</gene>
<dbReference type="GO" id="GO:0008270">
    <property type="term" value="F:zinc ion binding"/>
    <property type="evidence" value="ECO:0007669"/>
    <property type="project" value="UniProtKB-KW"/>
</dbReference>
<dbReference type="GO" id="GO:0035613">
    <property type="term" value="F:RNA stem-loop binding"/>
    <property type="evidence" value="ECO:0007669"/>
    <property type="project" value="TreeGrafter"/>
</dbReference>
<keyword evidence="6" id="KW-0255">Endonuclease</keyword>
<dbReference type="InterPro" id="IPR036397">
    <property type="entry name" value="RNaseH_sf"/>
</dbReference>
<dbReference type="InterPro" id="IPR001584">
    <property type="entry name" value="Integrase_cat-core"/>
</dbReference>
<dbReference type="InterPro" id="IPR012337">
    <property type="entry name" value="RNaseH-like_sf"/>
</dbReference>
<evidence type="ECO:0000256" key="5">
    <source>
        <dbReference type="ARBA" id="ARBA00022723"/>
    </source>
</evidence>
<keyword evidence="4" id="KW-0540">Nuclease</keyword>
<reference evidence="12 13" key="1">
    <citation type="submission" date="2019-09" db="EMBL/GenBank/DDBJ databases">
        <title>Bird 10,000 Genomes (B10K) Project - Family phase.</title>
        <authorList>
            <person name="Zhang G."/>
        </authorList>
    </citation>
    <scope>NUCLEOTIDE SEQUENCE [LARGE SCALE GENOMIC DNA]</scope>
    <source>
        <strain evidence="12">B10K-LSUMZ-50683</strain>
        <tissue evidence="12">Muscle</tissue>
    </source>
</reference>
<evidence type="ECO:0000256" key="1">
    <source>
        <dbReference type="ARBA" id="ARBA00012493"/>
    </source>
</evidence>
<dbReference type="EMBL" id="VWPT01000007">
    <property type="protein sequence ID" value="NXE45537.1"/>
    <property type="molecule type" value="Genomic_DNA"/>
</dbReference>
<organism evidence="12 13">
    <name type="scientific">Casuarius casuarius</name>
    <name type="common">Southern cassowary</name>
    <name type="synonym">Struthio casuarius</name>
    <dbReference type="NCBI Taxonomy" id="8787"/>
    <lineage>
        <taxon>Eukaryota</taxon>
        <taxon>Metazoa</taxon>
        <taxon>Chordata</taxon>
        <taxon>Craniata</taxon>
        <taxon>Vertebrata</taxon>
        <taxon>Euteleostomi</taxon>
        <taxon>Archelosauria</taxon>
        <taxon>Archosauria</taxon>
        <taxon>Dinosauria</taxon>
        <taxon>Saurischia</taxon>
        <taxon>Theropoda</taxon>
        <taxon>Coelurosauria</taxon>
        <taxon>Aves</taxon>
        <taxon>Palaeognathae</taxon>
        <taxon>Casuariiformes</taxon>
        <taxon>Casuariidae</taxon>
        <taxon>Casuarius</taxon>
    </lineage>
</organism>
<keyword evidence="13" id="KW-1185">Reference proteome</keyword>
<dbReference type="InterPro" id="IPR017856">
    <property type="entry name" value="Integrase-like_N"/>
</dbReference>
<sequence>LAQGNNRADQLVAPAWTGPLVNTFEQARLSHDFLHQSAKMLARQFHLTQTDAQGIVKSCPACRKVGFGLGLGVNPHGLASLQVWQMDVTHFAEFGKQKYIHVTVDTFSMVIWATAQ</sequence>
<dbReference type="PROSITE" id="PS50994">
    <property type="entry name" value="INTEGRASE"/>
    <property type="match status" value="1"/>
</dbReference>
<feature type="non-terminal residue" evidence="12">
    <location>
        <position position="1"/>
    </location>
</feature>
<keyword evidence="3" id="KW-0548">Nucleotidyltransferase</keyword>
<evidence type="ECO:0000256" key="9">
    <source>
        <dbReference type="PROSITE-ProRule" id="PRU00450"/>
    </source>
</evidence>
<dbReference type="EC" id="2.7.7.49" evidence="1"/>
<feature type="domain" description="Integrase catalytic" evidence="11">
    <location>
        <begin position="71"/>
        <end position="116"/>
    </location>
</feature>